<sequence>MVAITALTAMLVTTAACSNNGNGNASTNASPSPGGNTAGTESVADAPVLKAITMGNEPKSGLDNFYKELDELTVKDLGIKVRFDYVPWGDEKNQISRAIAAKEYDIYVGGAWSDFANFASKNAFVDLTPMMDQVPELVKHYDGKLDQMKIDGKIYGIPQLGKPGGGSEGMLYREDLREKWNLPEINSLDTVEQYLYKAKEEYPSTPMINDPRYGNNIWTMIAGSKYLRIVQGLAVASVDDPYTVVNMYETTEFKQAAEKAKKWYDDGIADHDILASQGNATAETLELMKVDQKPLEFSNHFGAASGGYIGVLKEANPDFVYGWYDYYMNNVPTFQGVINPQTTTAISIGTQSQYAEEILKLLEKAHTDQKYYNLLMYGVEGENYKLDSEGYINYEGIPTDNVKPAWTGLNDGYMNLQVNYPGEWKKINDDLQAEGIKLTETAPVDPYAGFSFDTSMLATELSNIETVKTQYILPLTCGVSNDIDKDIANVQKQLKNAGYDKYLAELQKQLDALKASK</sequence>
<dbReference type="Proteomes" id="UP000249890">
    <property type="component" value="Chromosome"/>
</dbReference>
<feature type="region of interest" description="Disordered" evidence="1">
    <location>
        <begin position="20"/>
        <end position="41"/>
    </location>
</feature>
<dbReference type="InterPro" id="IPR006059">
    <property type="entry name" value="SBP"/>
</dbReference>
<dbReference type="Gene3D" id="3.40.190.10">
    <property type="entry name" value="Periplasmic binding protein-like II"/>
    <property type="match status" value="2"/>
</dbReference>
<dbReference type="Pfam" id="PF12010">
    <property type="entry name" value="DUF3502"/>
    <property type="match status" value="1"/>
</dbReference>
<feature type="compositionally biased region" description="Low complexity" evidence="1">
    <location>
        <begin position="20"/>
        <end position="33"/>
    </location>
</feature>
<dbReference type="KEGG" id="pdh:B9T62_23355"/>
<feature type="signal peptide" evidence="2">
    <location>
        <begin position="1"/>
        <end position="18"/>
    </location>
</feature>
<organism evidence="4 5">
    <name type="scientific">Paenibacillus donghaensis</name>
    <dbReference type="NCBI Taxonomy" id="414771"/>
    <lineage>
        <taxon>Bacteria</taxon>
        <taxon>Bacillati</taxon>
        <taxon>Bacillota</taxon>
        <taxon>Bacilli</taxon>
        <taxon>Bacillales</taxon>
        <taxon>Paenibacillaceae</taxon>
        <taxon>Paenibacillus</taxon>
    </lineage>
</organism>
<protein>
    <submittedName>
        <fullName evidence="4">Sugar ABC transporter substrate-binding protein</fullName>
    </submittedName>
</protein>
<feature type="chain" id="PRO_5039532751" evidence="2">
    <location>
        <begin position="19"/>
        <end position="517"/>
    </location>
</feature>
<reference evidence="4 5" key="1">
    <citation type="submission" date="2017-06" db="EMBL/GenBank/DDBJ databases">
        <title>Complete genome sequence of Paenibacillus donghaensis KCTC 13049T isolated from East Sea sediment, South Korea.</title>
        <authorList>
            <person name="Jung B.K."/>
            <person name="Hong S.-J."/>
            <person name="Shin J.-H."/>
        </authorList>
    </citation>
    <scope>NUCLEOTIDE SEQUENCE [LARGE SCALE GENOMIC DNA]</scope>
    <source>
        <strain evidence="4 5">KCTC 13049</strain>
    </source>
</reference>
<evidence type="ECO:0000313" key="4">
    <source>
        <dbReference type="EMBL" id="ASA26441.1"/>
    </source>
</evidence>
<accession>A0A2Z2KXL1</accession>
<gene>
    <name evidence="4" type="ORF">B9T62_23355</name>
</gene>
<evidence type="ECO:0000313" key="5">
    <source>
        <dbReference type="Proteomes" id="UP000249890"/>
    </source>
</evidence>
<evidence type="ECO:0000259" key="3">
    <source>
        <dbReference type="Pfam" id="PF12010"/>
    </source>
</evidence>
<dbReference type="PANTHER" id="PTHR43649">
    <property type="entry name" value="ARABINOSE-BINDING PROTEIN-RELATED"/>
    <property type="match status" value="1"/>
</dbReference>
<dbReference type="OrthoDB" id="2636783at2"/>
<keyword evidence="2" id="KW-0732">Signal</keyword>
<dbReference type="AlphaFoldDB" id="A0A2Z2KXL1"/>
<evidence type="ECO:0000256" key="1">
    <source>
        <dbReference type="SAM" id="MobiDB-lite"/>
    </source>
</evidence>
<dbReference type="Pfam" id="PF01547">
    <property type="entry name" value="SBP_bac_1"/>
    <property type="match status" value="1"/>
</dbReference>
<keyword evidence="5" id="KW-1185">Reference proteome</keyword>
<evidence type="ECO:0000256" key="2">
    <source>
        <dbReference type="SAM" id="SignalP"/>
    </source>
</evidence>
<name>A0A2Z2KXL1_9BACL</name>
<dbReference type="InterPro" id="IPR050490">
    <property type="entry name" value="Bact_solute-bd_prot1"/>
</dbReference>
<dbReference type="PANTHER" id="PTHR43649:SF17">
    <property type="entry name" value="ABC TRANSPORTER SOLUTE BINDING PROTEIN-SUGAR TRANSPORT"/>
    <property type="match status" value="1"/>
</dbReference>
<dbReference type="EMBL" id="CP021780">
    <property type="protein sequence ID" value="ASA26441.1"/>
    <property type="molecule type" value="Genomic_DNA"/>
</dbReference>
<proteinExistence type="predicted"/>
<dbReference type="InterPro" id="IPR022627">
    <property type="entry name" value="DUF3502"/>
</dbReference>
<feature type="domain" description="DUF3502" evidence="3">
    <location>
        <begin position="446"/>
        <end position="514"/>
    </location>
</feature>
<dbReference type="SUPFAM" id="SSF53850">
    <property type="entry name" value="Periplasmic binding protein-like II"/>
    <property type="match status" value="1"/>
</dbReference>